<feature type="signal peptide" evidence="1">
    <location>
        <begin position="1"/>
        <end position="21"/>
    </location>
</feature>
<dbReference type="RefSeq" id="WP_273579554.1">
    <property type="nucleotide sequence ID" value="NZ_JAQRFO010000017.1"/>
</dbReference>
<protein>
    <submittedName>
        <fullName evidence="2">Type 1 fimbrial protein</fullName>
    </submittedName>
</protein>
<evidence type="ECO:0000313" key="2">
    <source>
        <dbReference type="EMBL" id="MDC9621894.1"/>
    </source>
</evidence>
<reference evidence="2 3" key="1">
    <citation type="submission" date="2023-02" db="EMBL/GenBank/DDBJ databases">
        <title>Entomopathogenic bacteria.</title>
        <authorList>
            <person name="Machado R.A."/>
        </authorList>
    </citation>
    <scope>NUCLEOTIDE SEQUENCE [LARGE SCALE GENOMIC DNA]</scope>
    <source>
        <strain evidence="2 3">XENO-7</strain>
    </source>
</reference>
<comment type="caution">
    <text evidence="2">The sequence shown here is derived from an EMBL/GenBank/DDBJ whole genome shotgun (WGS) entry which is preliminary data.</text>
</comment>
<accession>A0ABT5M2J4</accession>
<dbReference type="Proteomes" id="UP001214757">
    <property type="component" value="Unassembled WGS sequence"/>
</dbReference>
<keyword evidence="1" id="KW-0732">Signal</keyword>
<dbReference type="EMBL" id="JAQRFO010000017">
    <property type="protein sequence ID" value="MDC9621894.1"/>
    <property type="molecule type" value="Genomic_DNA"/>
</dbReference>
<name>A0ABT5M2J4_9GAMM</name>
<feature type="chain" id="PRO_5047216438" evidence="1">
    <location>
        <begin position="22"/>
        <end position="100"/>
    </location>
</feature>
<sequence length="100" mass="11762">MLMLRKMTTFLCTSLSYPVMAYDLPSSSSGSIQFYGAIVESPCQFNWDEERTELTCWNNGEQINQDKNIEYQKNNDYLLPKHIGIKEIRWMEENKKLARS</sequence>
<organism evidence="2 3">
    <name type="scientific">Xenorhabdus aichiensis</name>
    <dbReference type="NCBI Taxonomy" id="3025874"/>
    <lineage>
        <taxon>Bacteria</taxon>
        <taxon>Pseudomonadati</taxon>
        <taxon>Pseudomonadota</taxon>
        <taxon>Gammaproteobacteria</taxon>
        <taxon>Enterobacterales</taxon>
        <taxon>Morganellaceae</taxon>
        <taxon>Xenorhabdus</taxon>
    </lineage>
</organism>
<gene>
    <name evidence="2" type="ORF">PSI22_09650</name>
</gene>
<keyword evidence="3" id="KW-1185">Reference proteome</keyword>
<evidence type="ECO:0000313" key="3">
    <source>
        <dbReference type="Proteomes" id="UP001214757"/>
    </source>
</evidence>
<evidence type="ECO:0000256" key="1">
    <source>
        <dbReference type="SAM" id="SignalP"/>
    </source>
</evidence>
<proteinExistence type="predicted"/>